<accession>A0ABR7QF00</accession>
<dbReference type="Proteomes" id="UP000619238">
    <property type="component" value="Unassembled WGS sequence"/>
</dbReference>
<organism evidence="2 3">
    <name type="scientific">Kordia aestuariivivens</name>
    <dbReference type="NCBI Taxonomy" id="2759037"/>
    <lineage>
        <taxon>Bacteria</taxon>
        <taxon>Pseudomonadati</taxon>
        <taxon>Bacteroidota</taxon>
        <taxon>Flavobacteriia</taxon>
        <taxon>Flavobacteriales</taxon>
        <taxon>Flavobacteriaceae</taxon>
        <taxon>Kordia</taxon>
    </lineage>
</organism>
<protein>
    <submittedName>
        <fullName evidence="2">Uncharacterized protein</fullName>
    </submittedName>
</protein>
<evidence type="ECO:0000313" key="2">
    <source>
        <dbReference type="EMBL" id="MBC8757154.1"/>
    </source>
</evidence>
<dbReference type="RefSeq" id="WP_187564198.1">
    <property type="nucleotide sequence ID" value="NZ_JACGWS010000017.1"/>
</dbReference>
<feature type="signal peptide" evidence="1">
    <location>
        <begin position="1"/>
        <end position="18"/>
    </location>
</feature>
<evidence type="ECO:0000256" key="1">
    <source>
        <dbReference type="SAM" id="SignalP"/>
    </source>
</evidence>
<sequence length="178" mass="20277">MRNILVIIILLICNLAFAQPPKVKESKMLDFVSKKGVIMKFEDFNLPKIKSAYGNCEVKIRKIVSGEIAKYFLQISKKGKYNTVTSSIAYEDIIEIEKALTALKIQATKDISTRADYLENKFISDDEFLLGYYVSKNKITWYMKLDTGNDGTVFLKSDEVIANALKTGREKITLLKQE</sequence>
<reference evidence="2 3" key="1">
    <citation type="submission" date="2020-07" db="EMBL/GenBank/DDBJ databases">
        <title>Description of Kordia aestuariivivens sp. nov., isolated from a tidal flat.</title>
        <authorList>
            <person name="Park S."/>
            <person name="Yoon J.-H."/>
        </authorList>
    </citation>
    <scope>NUCLEOTIDE SEQUENCE [LARGE SCALE GENOMIC DNA]</scope>
    <source>
        <strain evidence="2 3">YSTF-M3</strain>
    </source>
</reference>
<keyword evidence="3" id="KW-1185">Reference proteome</keyword>
<gene>
    <name evidence="2" type="ORF">H2O64_20965</name>
</gene>
<comment type="caution">
    <text evidence="2">The sequence shown here is derived from an EMBL/GenBank/DDBJ whole genome shotgun (WGS) entry which is preliminary data.</text>
</comment>
<dbReference type="EMBL" id="JACGWS010000017">
    <property type="protein sequence ID" value="MBC8757154.1"/>
    <property type="molecule type" value="Genomic_DNA"/>
</dbReference>
<name>A0ABR7QF00_9FLAO</name>
<evidence type="ECO:0000313" key="3">
    <source>
        <dbReference type="Proteomes" id="UP000619238"/>
    </source>
</evidence>
<keyword evidence="1" id="KW-0732">Signal</keyword>
<proteinExistence type="predicted"/>
<feature type="chain" id="PRO_5046697247" evidence="1">
    <location>
        <begin position="19"/>
        <end position="178"/>
    </location>
</feature>